<dbReference type="AlphaFoldDB" id="A0A1H5LMN8"/>
<name>A0A1H5LMN8_9MICC</name>
<evidence type="ECO:0000313" key="1">
    <source>
        <dbReference type="EMBL" id="SEE77797.1"/>
    </source>
</evidence>
<gene>
    <name evidence="1" type="ORF">SAMN04489740_2507</name>
</gene>
<accession>A0A1H5LMN8</accession>
<reference evidence="1 2" key="1">
    <citation type="submission" date="2016-10" db="EMBL/GenBank/DDBJ databases">
        <authorList>
            <person name="de Groot N.N."/>
        </authorList>
    </citation>
    <scope>NUCLEOTIDE SEQUENCE [LARGE SCALE GENOMIC DNA]</scope>
    <source>
        <strain evidence="1 2">DSM 22274</strain>
    </source>
</reference>
<dbReference type="Proteomes" id="UP000182725">
    <property type="component" value="Unassembled WGS sequence"/>
</dbReference>
<proteinExistence type="predicted"/>
<organism evidence="1 2">
    <name type="scientific">Arthrobacter alpinus</name>
    <dbReference type="NCBI Taxonomy" id="656366"/>
    <lineage>
        <taxon>Bacteria</taxon>
        <taxon>Bacillati</taxon>
        <taxon>Actinomycetota</taxon>
        <taxon>Actinomycetes</taxon>
        <taxon>Micrococcales</taxon>
        <taxon>Micrococcaceae</taxon>
        <taxon>Arthrobacter</taxon>
    </lineage>
</organism>
<evidence type="ECO:0000313" key="2">
    <source>
        <dbReference type="Proteomes" id="UP000182725"/>
    </source>
</evidence>
<protein>
    <submittedName>
        <fullName evidence="1">Uncharacterized protein</fullName>
    </submittedName>
</protein>
<sequence length="77" mass="8625">MCKEVRSCRDAYPWTGRRVISVGGGWQDVYARSLIIGCNKNTAREFLVSPKPDAFAIRNDDPVLIEDVWRIVGDSPG</sequence>
<dbReference type="EMBL" id="FNTV01000001">
    <property type="protein sequence ID" value="SEE77797.1"/>
    <property type="molecule type" value="Genomic_DNA"/>
</dbReference>